<reference evidence="4" key="2">
    <citation type="submission" date="2015-01" db="EMBL/GenBank/DDBJ databases">
        <title>Evolutionary Origins and Diversification of the Mycorrhizal Mutualists.</title>
        <authorList>
            <consortium name="DOE Joint Genome Institute"/>
            <consortium name="Mycorrhizal Genomics Consortium"/>
            <person name="Kohler A."/>
            <person name="Kuo A."/>
            <person name="Nagy L.G."/>
            <person name="Floudas D."/>
            <person name="Copeland A."/>
            <person name="Barry K.W."/>
            <person name="Cichocki N."/>
            <person name="Veneault-Fourrey C."/>
            <person name="LaButti K."/>
            <person name="Lindquist E.A."/>
            <person name="Lipzen A."/>
            <person name="Lundell T."/>
            <person name="Morin E."/>
            <person name="Murat C."/>
            <person name="Riley R."/>
            <person name="Ohm R."/>
            <person name="Sun H."/>
            <person name="Tunlid A."/>
            <person name="Henrissat B."/>
            <person name="Grigoriev I.V."/>
            <person name="Hibbett D.S."/>
            <person name="Martin F."/>
        </authorList>
    </citation>
    <scope>NUCLEOTIDE SEQUENCE [LARGE SCALE GENOMIC DNA]</scope>
    <source>
        <strain evidence="4">MUT 4182</strain>
    </source>
</reference>
<gene>
    <name evidence="3" type="ORF">M407DRAFT_244475</name>
</gene>
<keyword evidence="2" id="KW-0472">Membrane</keyword>
<keyword evidence="4" id="KW-1185">Reference proteome</keyword>
<evidence type="ECO:0000256" key="1">
    <source>
        <dbReference type="SAM" id="MobiDB-lite"/>
    </source>
</evidence>
<dbReference type="Proteomes" id="UP000054248">
    <property type="component" value="Unassembled WGS sequence"/>
</dbReference>
<evidence type="ECO:0000256" key="2">
    <source>
        <dbReference type="SAM" id="Phobius"/>
    </source>
</evidence>
<feature type="transmembrane region" description="Helical" evidence="2">
    <location>
        <begin position="70"/>
        <end position="95"/>
    </location>
</feature>
<reference evidence="3 4" key="1">
    <citation type="submission" date="2014-04" db="EMBL/GenBank/DDBJ databases">
        <authorList>
            <consortium name="DOE Joint Genome Institute"/>
            <person name="Kuo A."/>
            <person name="Girlanda M."/>
            <person name="Perotto S."/>
            <person name="Kohler A."/>
            <person name="Nagy L.G."/>
            <person name="Floudas D."/>
            <person name="Copeland A."/>
            <person name="Barry K.W."/>
            <person name="Cichocki N."/>
            <person name="Veneault-Fourrey C."/>
            <person name="LaButti K."/>
            <person name="Lindquist E.A."/>
            <person name="Lipzen A."/>
            <person name="Lundell T."/>
            <person name="Morin E."/>
            <person name="Murat C."/>
            <person name="Sun H."/>
            <person name="Tunlid A."/>
            <person name="Henrissat B."/>
            <person name="Grigoriev I.V."/>
            <person name="Hibbett D.S."/>
            <person name="Martin F."/>
            <person name="Nordberg H.P."/>
            <person name="Cantor M.N."/>
            <person name="Hua S.X."/>
        </authorList>
    </citation>
    <scope>NUCLEOTIDE SEQUENCE [LARGE SCALE GENOMIC DNA]</scope>
    <source>
        <strain evidence="3 4">MUT 4182</strain>
    </source>
</reference>
<evidence type="ECO:0008006" key="5">
    <source>
        <dbReference type="Google" id="ProtNLM"/>
    </source>
</evidence>
<organism evidence="3 4">
    <name type="scientific">Tulasnella calospora MUT 4182</name>
    <dbReference type="NCBI Taxonomy" id="1051891"/>
    <lineage>
        <taxon>Eukaryota</taxon>
        <taxon>Fungi</taxon>
        <taxon>Dikarya</taxon>
        <taxon>Basidiomycota</taxon>
        <taxon>Agaricomycotina</taxon>
        <taxon>Agaricomycetes</taxon>
        <taxon>Cantharellales</taxon>
        <taxon>Tulasnellaceae</taxon>
        <taxon>Tulasnella</taxon>
    </lineage>
</organism>
<name>A0A0C3KSI0_9AGAM</name>
<dbReference type="OrthoDB" id="3246827at2759"/>
<dbReference type="AlphaFoldDB" id="A0A0C3KSI0"/>
<evidence type="ECO:0000313" key="3">
    <source>
        <dbReference type="EMBL" id="KIO24403.1"/>
    </source>
</evidence>
<proteinExistence type="predicted"/>
<dbReference type="HOGENOM" id="CLU_2348217_0_0_1"/>
<keyword evidence="2" id="KW-1133">Transmembrane helix</keyword>
<accession>A0A0C3KSI0</accession>
<sequence>MSPPRSPSPASDDLSGSDFDEGYSGIPLTPLPSQQSSSRFEDAEGGHPHPLLRSQAATKLDMEPFDSKEVTFMAIAATAVVALSTVAFSVTLLNLML</sequence>
<protein>
    <recommendedName>
        <fullName evidence="5">Transmembrane protein</fullName>
    </recommendedName>
</protein>
<dbReference type="EMBL" id="KN823062">
    <property type="protein sequence ID" value="KIO24403.1"/>
    <property type="molecule type" value="Genomic_DNA"/>
</dbReference>
<keyword evidence="2" id="KW-0812">Transmembrane</keyword>
<feature type="region of interest" description="Disordered" evidence="1">
    <location>
        <begin position="1"/>
        <end position="51"/>
    </location>
</feature>
<evidence type="ECO:0000313" key="4">
    <source>
        <dbReference type="Proteomes" id="UP000054248"/>
    </source>
</evidence>